<dbReference type="InterPro" id="IPR048800">
    <property type="entry name" value="Cac1-like_C"/>
</dbReference>
<dbReference type="AlphaFoldDB" id="A0A559M364"/>
<comment type="subcellular location">
    <subcellularLocation>
        <location evidence="1">Nucleus</location>
    </subcellularLocation>
</comment>
<dbReference type="Pfam" id="PF12253">
    <property type="entry name" value="CAF1A_dimeriz"/>
    <property type="match status" value="1"/>
</dbReference>
<evidence type="ECO:0000313" key="8">
    <source>
        <dbReference type="EMBL" id="TVY87355.1"/>
    </source>
</evidence>
<feature type="compositionally biased region" description="Low complexity" evidence="5">
    <location>
        <begin position="85"/>
        <end position="94"/>
    </location>
</feature>
<feature type="domain" description="Chromatin assembly factor 1 subunit Cac1-like C-terminal" evidence="7">
    <location>
        <begin position="614"/>
        <end position="668"/>
    </location>
</feature>
<feature type="domain" description="Chromatin assembly factor 1 subunit A dimerization" evidence="6">
    <location>
        <begin position="409"/>
        <end position="482"/>
    </location>
</feature>
<dbReference type="PANTHER" id="PTHR15272">
    <property type="entry name" value="CHROMATIN ASSEMBLY FACTOR 1 SUBUNIT A CAF-1 SUBUNIT A"/>
    <property type="match status" value="1"/>
</dbReference>
<evidence type="ECO:0000256" key="2">
    <source>
        <dbReference type="ARBA" id="ARBA00022763"/>
    </source>
</evidence>
<dbReference type="Proteomes" id="UP000315522">
    <property type="component" value="Unassembled WGS sequence"/>
</dbReference>
<comment type="caution">
    <text evidence="8">The sequence shown here is derived from an EMBL/GenBank/DDBJ whole genome shotgun (WGS) entry which is preliminary data.</text>
</comment>
<dbReference type="PANTHER" id="PTHR15272:SF0">
    <property type="entry name" value="CHROMATIN ASSEMBLY FACTOR 1 SUBUNIT A"/>
    <property type="match status" value="1"/>
</dbReference>
<dbReference type="EMBL" id="QGML01002522">
    <property type="protein sequence ID" value="TVY87355.1"/>
    <property type="molecule type" value="Genomic_DNA"/>
</dbReference>
<organism evidence="8 9">
    <name type="scientific">Lachnellula willkommii</name>
    <dbReference type="NCBI Taxonomy" id="215461"/>
    <lineage>
        <taxon>Eukaryota</taxon>
        <taxon>Fungi</taxon>
        <taxon>Dikarya</taxon>
        <taxon>Ascomycota</taxon>
        <taxon>Pezizomycotina</taxon>
        <taxon>Leotiomycetes</taxon>
        <taxon>Helotiales</taxon>
        <taxon>Lachnaceae</taxon>
        <taxon>Lachnellula</taxon>
    </lineage>
</organism>
<keyword evidence="4" id="KW-0539">Nucleus</keyword>
<feature type="compositionally biased region" description="Basic and acidic residues" evidence="5">
    <location>
        <begin position="600"/>
        <end position="610"/>
    </location>
</feature>
<feature type="compositionally biased region" description="Acidic residues" evidence="5">
    <location>
        <begin position="450"/>
        <end position="491"/>
    </location>
</feature>
<dbReference type="GO" id="GO:0033186">
    <property type="term" value="C:CAF-1 complex"/>
    <property type="evidence" value="ECO:0007669"/>
    <property type="project" value="TreeGrafter"/>
</dbReference>
<evidence type="ECO:0000259" key="6">
    <source>
        <dbReference type="Pfam" id="PF12253"/>
    </source>
</evidence>
<feature type="compositionally biased region" description="Basic and acidic residues" evidence="5">
    <location>
        <begin position="8"/>
        <end position="17"/>
    </location>
</feature>
<evidence type="ECO:0000256" key="3">
    <source>
        <dbReference type="ARBA" id="ARBA00023204"/>
    </source>
</evidence>
<feature type="region of interest" description="Disordered" evidence="5">
    <location>
        <begin position="554"/>
        <end position="610"/>
    </location>
</feature>
<proteinExistence type="predicted"/>
<reference evidence="8 9" key="1">
    <citation type="submission" date="2018-05" db="EMBL/GenBank/DDBJ databases">
        <title>Genome sequencing and assembly of the regulated plant pathogen Lachnellula willkommii and related sister species for the development of diagnostic species identification markers.</title>
        <authorList>
            <person name="Giroux E."/>
            <person name="Bilodeau G."/>
        </authorList>
    </citation>
    <scope>NUCLEOTIDE SEQUENCE [LARGE SCALE GENOMIC DNA]</scope>
    <source>
        <strain evidence="8 9">CBS 172.35</strain>
    </source>
</reference>
<sequence length="672" mass="75575">MSVSESPRPLKRDHDSFENSFGLEEPYPVPPEYLSKLDSEDQKAPVQQPTFSLPMPPATTNTSKRDPSPARSNSGSVLSDVGPVTPSYTSSTPPAQNSTASPSAFAALGGSAPPLAKKAKLTFAEKEVKRIQKEFKDQERAAEKAKRDADKQAQAEEKSRKDAEKEADRKNKEVERKNKEAERKNKEVERKNKEAERKKKEAEREEKKAAQEAEKAAREEKRKKKEEDKLKAEEEKRRKERGQRTLGSFFNIPAAPTKSRSGSVGSRERSSMSPTPQNSNPSLGAPSPAPNKSNKTTYDKLFPEFFIHHDVKVAAINRFERDEEATETISQTIDSYLLGNKSPVRRSFDATELFHLPGTDSLRGKRCMPVREIMAEFSGKAERPIDLTTDSQNSQIKKKHDLLKQVPMKFLCFREDVRPPYRGTYTNRPMNGMSRLARNPLRKELPNTDYDYDSEAEWVEDEDAEDCNSDGEEEEDAEDGEDMEGFLDDENDEMNNSKRMVIQGDLEPVSTGLCWESGRKKDTNVKMLPYRMEIIIDPKLQSIDPFSTTYWSPHPTTSTTAMDPPRIPLTTLKSPNALHLPSNKSVKPLSFLPQPSTQPKDSKPKKLLPPEDIPRFKAAVEGQNLSKVGLIEVLKKQFPNATAAAVKGTLESIARRVGAKEVDKRWVIVEGM</sequence>
<feature type="compositionally biased region" description="Basic and acidic residues" evidence="5">
    <location>
        <begin position="134"/>
        <end position="237"/>
    </location>
</feature>
<dbReference type="CDD" id="cd22249">
    <property type="entry name" value="UDM1_RNF168_RNF169-like"/>
    <property type="match status" value="1"/>
</dbReference>
<name>A0A559M364_9HELO</name>
<evidence type="ECO:0000256" key="5">
    <source>
        <dbReference type="SAM" id="MobiDB-lite"/>
    </source>
</evidence>
<dbReference type="GO" id="GO:0006281">
    <property type="term" value="P:DNA repair"/>
    <property type="evidence" value="ECO:0007669"/>
    <property type="project" value="UniProtKB-KW"/>
</dbReference>
<keyword evidence="9" id="KW-1185">Reference proteome</keyword>
<dbReference type="Pfam" id="PF21796">
    <property type="entry name" value="Cac1_C"/>
    <property type="match status" value="1"/>
</dbReference>
<dbReference type="InterPro" id="IPR022043">
    <property type="entry name" value="CAF1A_DD"/>
</dbReference>
<dbReference type="GO" id="GO:0006334">
    <property type="term" value="P:nucleosome assembly"/>
    <property type="evidence" value="ECO:0007669"/>
    <property type="project" value="TreeGrafter"/>
</dbReference>
<feature type="region of interest" description="Disordered" evidence="5">
    <location>
        <begin position="442"/>
        <end position="491"/>
    </location>
</feature>
<evidence type="ECO:0000259" key="7">
    <source>
        <dbReference type="Pfam" id="PF21796"/>
    </source>
</evidence>
<dbReference type="GO" id="GO:0005634">
    <property type="term" value="C:nucleus"/>
    <property type="evidence" value="ECO:0007669"/>
    <property type="project" value="UniProtKB-SubCell"/>
</dbReference>
<evidence type="ECO:0000256" key="4">
    <source>
        <dbReference type="ARBA" id="ARBA00023242"/>
    </source>
</evidence>
<feature type="region of interest" description="Disordered" evidence="5">
    <location>
        <begin position="134"/>
        <end position="296"/>
    </location>
</feature>
<feature type="region of interest" description="Disordered" evidence="5">
    <location>
        <begin position="1"/>
        <end position="111"/>
    </location>
</feature>
<keyword evidence="2" id="KW-0227">DNA damage</keyword>
<gene>
    <name evidence="8" type="primary">rlf2</name>
    <name evidence="8" type="ORF">LAWI1_G006340</name>
</gene>
<protein>
    <submittedName>
        <fullName evidence="8">Chromatin assembly factor 1 subunit</fullName>
    </submittedName>
</protein>
<accession>A0A559M364</accession>
<keyword evidence="3" id="KW-0234">DNA repair</keyword>
<evidence type="ECO:0000256" key="1">
    <source>
        <dbReference type="ARBA" id="ARBA00004123"/>
    </source>
</evidence>
<evidence type="ECO:0000313" key="9">
    <source>
        <dbReference type="Proteomes" id="UP000315522"/>
    </source>
</evidence>